<evidence type="ECO:0000313" key="2">
    <source>
        <dbReference type="EMBL" id="BAY67650.1"/>
    </source>
</evidence>
<organism evidence="2 3">
    <name type="scientific">Trichormus variabilis NIES-23</name>
    <dbReference type="NCBI Taxonomy" id="1973479"/>
    <lineage>
        <taxon>Bacteria</taxon>
        <taxon>Bacillati</taxon>
        <taxon>Cyanobacteriota</taxon>
        <taxon>Cyanophyceae</taxon>
        <taxon>Nostocales</taxon>
        <taxon>Nostocaceae</taxon>
        <taxon>Trichormus</taxon>
    </lineage>
</organism>
<name>A0A1Z4KF95_ANAVA</name>
<protein>
    <recommendedName>
        <fullName evidence="1">Nif11 domain-containing protein</fullName>
    </recommendedName>
</protein>
<proteinExistence type="predicted"/>
<feature type="domain" description="Nif11" evidence="1">
    <location>
        <begin position="1"/>
        <end position="47"/>
    </location>
</feature>
<dbReference type="InterPro" id="IPR012903">
    <property type="entry name" value="Nif11"/>
</dbReference>
<dbReference type="NCBIfam" id="TIGR03798">
    <property type="entry name" value="leader_Nif11"/>
    <property type="match status" value="1"/>
</dbReference>
<evidence type="ECO:0000259" key="1">
    <source>
        <dbReference type="Pfam" id="PF07862"/>
    </source>
</evidence>
<gene>
    <name evidence="2" type="ORF">NIES23_04280</name>
</gene>
<dbReference type="Pfam" id="PF07862">
    <property type="entry name" value="Nif11"/>
    <property type="match status" value="1"/>
</dbReference>
<dbReference type="EMBL" id="AP018216">
    <property type="protein sequence ID" value="BAY67650.1"/>
    <property type="molecule type" value="Genomic_DNA"/>
</dbReference>
<dbReference type="Proteomes" id="UP000217507">
    <property type="component" value="Chromosome"/>
</dbReference>
<dbReference type="InterPro" id="IPR022516">
    <property type="entry name" value="CHP03798_Ocin"/>
</dbReference>
<sequence>MSIESAKAFYQRITTDPTFRTQIESYSSEERISFLQGTGYNFTEEEWETATAEILETSSPDEELNEAELAAIAGGTKTIHWIKGIFPGVVALYGVILDPLDPRDYLS</sequence>
<dbReference type="AlphaFoldDB" id="A0A1Z4KF95"/>
<reference evidence="2 3" key="1">
    <citation type="submission" date="2017-06" db="EMBL/GenBank/DDBJ databases">
        <title>Genome sequencing of cyanobaciteial culture collection at National Institute for Environmental Studies (NIES).</title>
        <authorList>
            <person name="Hirose Y."/>
            <person name="Shimura Y."/>
            <person name="Fujisawa T."/>
            <person name="Nakamura Y."/>
            <person name="Kawachi M."/>
        </authorList>
    </citation>
    <scope>NUCLEOTIDE SEQUENCE [LARGE SCALE GENOMIC DNA]</scope>
    <source>
        <strain evidence="2 3">NIES-23</strain>
    </source>
</reference>
<accession>A0A1Z4KF95</accession>
<evidence type="ECO:0000313" key="3">
    <source>
        <dbReference type="Proteomes" id="UP000217507"/>
    </source>
</evidence>